<evidence type="ECO:0000313" key="1">
    <source>
        <dbReference type="EMBL" id="GHE14758.1"/>
    </source>
</evidence>
<organism evidence="1 2">
    <name type="scientific">Streptomyces alanosinicus</name>
    <dbReference type="NCBI Taxonomy" id="68171"/>
    <lineage>
        <taxon>Bacteria</taxon>
        <taxon>Bacillati</taxon>
        <taxon>Actinomycetota</taxon>
        <taxon>Actinomycetes</taxon>
        <taxon>Kitasatosporales</taxon>
        <taxon>Streptomycetaceae</taxon>
        <taxon>Streptomyces</taxon>
    </lineage>
</organism>
<keyword evidence="2" id="KW-1185">Reference proteome</keyword>
<comment type="caution">
    <text evidence="1">The sequence shown here is derived from an EMBL/GenBank/DDBJ whole genome shotgun (WGS) entry which is preliminary data.</text>
</comment>
<reference evidence="1" key="2">
    <citation type="submission" date="2020-09" db="EMBL/GenBank/DDBJ databases">
        <authorList>
            <person name="Sun Q."/>
            <person name="Ohkuma M."/>
        </authorList>
    </citation>
    <scope>NUCLEOTIDE SEQUENCE</scope>
    <source>
        <strain evidence="1">JCM 4714</strain>
    </source>
</reference>
<dbReference type="EMBL" id="BMVG01000053">
    <property type="protein sequence ID" value="GHE14758.1"/>
    <property type="molecule type" value="Genomic_DNA"/>
</dbReference>
<evidence type="ECO:0000313" key="2">
    <source>
        <dbReference type="Proteomes" id="UP000655443"/>
    </source>
</evidence>
<accession>A0A918YTL6</accession>
<proteinExistence type="predicted"/>
<gene>
    <name evidence="1" type="ORF">GCM10010339_86930</name>
</gene>
<reference evidence="1" key="1">
    <citation type="journal article" date="2014" name="Int. J. Syst. Evol. Microbiol.">
        <title>Complete genome sequence of Corynebacterium casei LMG S-19264T (=DSM 44701T), isolated from a smear-ripened cheese.</title>
        <authorList>
            <consortium name="US DOE Joint Genome Institute (JGI-PGF)"/>
            <person name="Walter F."/>
            <person name="Albersmeier A."/>
            <person name="Kalinowski J."/>
            <person name="Ruckert C."/>
        </authorList>
    </citation>
    <scope>NUCLEOTIDE SEQUENCE</scope>
    <source>
        <strain evidence="1">JCM 4714</strain>
    </source>
</reference>
<dbReference type="Proteomes" id="UP000655443">
    <property type="component" value="Unassembled WGS sequence"/>
</dbReference>
<dbReference type="RefSeq" id="WP_189959046.1">
    <property type="nucleotide sequence ID" value="NZ_BMVG01000053.1"/>
</dbReference>
<sequence>MSRIVMKIHLTELSNETKKQITLPIAPQTVMKTFCGSLFTFDAHADSPDTQHVEMDSLDLVFGSKANIWMTGPYAQMPAITESLRCRNSLSMTSWGGHSL</sequence>
<name>A0A918YTL6_9ACTN</name>
<dbReference type="AlphaFoldDB" id="A0A918YTL6"/>
<protein>
    <submittedName>
        <fullName evidence="1">Uncharacterized protein</fullName>
    </submittedName>
</protein>